<dbReference type="GO" id="GO:0004252">
    <property type="term" value="F:serine-type endopeptidase activity"/>
    <property type="evidence" value="ECO:0007669"/>
    <property type="project" value="InterPro"/>
</dbReference>
<reference evidence="10" key="1">
    <citation type="submission" date="2018-03" db="EMBL/GenBank/DDBJ databases">
        <title>Genomic analysis of the strain SH-1 isolated from shrimp intestine.</title>
        <authorList>
            <person name="Kim Y.-S."/>
            <person name="Kim S.-E."/>
            <person name="Kim K.-H."/>
        </authorList>
    </citation>
    <scope>NUCLEOTIDE SEQUENCE [LARGE SCALE GENOMIC DNA]</scope>
    <source>
        <strain evidence="10">SH-1</strain>
    </source>
</reference>
<dbReference type="RefSeq" id="WP_106472142.1">
    <property type="nucleotide sequence ID" value="NZ_CP027665.1"/>
</dbReference>
<keyword evidence="5 6" id="KW-0720">Serine protease</keyword>
<feature type="region of interest" description="Disordered" evidence="7">
    <location>
        <begin position="241"/>
        <end position="269"/>
    </location>
</feature>
<evidence type="ECO:0000256" key="4">
    <source>
        <dbReference type="ARBA" id="ARBA00022801"/>
    </source>
</evidence>
<evidence type="ECO:0000256" key="6">
    <source>
        <dbReference type="RuleBase" id="RU004296"/>
    </source>
</evidence>
<dbReference type="PROSITE" id="PS50240">
    <property type="entry name" value="TRYPSIN_DOM"/>
    <property type="match status" value="1"/>
</dbReference>
<evidence type="ECO:0000313" key="10">
    <source>
        <dbReference type="Proteomes" id="UP000237655"/>
    </source>
</evidence>
<keyword evidence="3 6" id="KW-0732">Signal</keyword>
<dbReference type="InterPro" id="IPR018114">
    <property type="entry name" value="TRYPSIN_HIS"/>
</dbReference>
<evidence type="ECO:0000256" key="7">
    <source>
        <dbReference type="SAM" id="MobiDB-lite"/>
    </source>
</evidence>
<dbReference type="Pfam" id="PF00089">
    <property type="entry name" value="Trypsin"/>
    <property type="match status" value="1"/>
</dbReference>
<feature type="domain" description="Peptidase S1" evidence="8">
    <location>
        <begin position="1"/>
        <end position="269"/>
    </location>
</feature>
<feature type="chain" id="PRO_5015370347" description="Serine protease" evidence="6">
    <location>
        <begin position="20"/>
        <end position="269"/>
    </location>
</feature>
<dbReference type="Gene3D" id="2.40.10.10">
    <property type="entry name" value="Trypsin-like serine proteases"/>
    <property type="match status" value="2"/>
</dbReference>
<dbReference type="Proteomes" id="UP000237655">
    <property type="component" value="Chromosome"/>
</dbReference>
<evidence type="ECO:0000256" key="1">
    <source>
        <dbReference type="ARBA" id="ARBA00008764"/>
    </source>
</evidence>
<proteinExistence type="inferred from homology"/>
<dbReference type="PANTHER" id="PTHR15462">
    <property type="entry name" value="SERINE PROTEASE"/>
    <property type="match status" value="1"/>
</dbReference>
<name>A0A2S0MPN0_9RHOB</name>
<dbReference type="SMART" id="SM00020">
    <property type="entry name" value="Tryp_SPc"/>
    <property type="match status" value="1"/>
</dbReference>
<dbReference type="InterPro" id="IPR001254">
    <property type="entry name" value="Trypsin_dom"/>
</dbReference>
<gene>
    <name evidence="9" type="ORF">C6Y53_09000</name>
</gene>
<dbReference type="GO" id="GO:0006508">
    <property type="term" value="P:proteolysis"/>
    <property type="evidence" value="ECO:0007669"/>
    <property type="project" value="UniProtKB-KW"/>
</dbReference>
<feature type="signal peptide" evidence="6">
    <location>
        <begin position="1"/>
        <end position="19"/>
    </location>
</feature>
<dbReference type="InterPro" id="IPR008256">
    <property type="entry name" value="Peptidase_S1B"/>
</dbReference>
<dbReference type="InterPro" id="IPR009003">
    <property type="entry name" value="Peptidase_S1_PA"/>
</dbReference>
<protein>
    <recommendedName>
        <fullName evidence="6">Serine protease</fullName>
        <ecNumber evidence="6">3.4.21.-</ecNumber>
    </recommendedName>
</protein>
<dbReference type="SUPFAM" id="SSF50494">
    <property type="entry name" value="Trypsin-like serine proteases"/>
    <property type="match status" value="1"/>
</dbReference>
<keyword evidence="2 6" id="KW-0645">Protease</keyword>
<dbReference type="EMBL" id="CP027665">
    <property type="protein sequence ID" value="AVO37824.1"/>
    <property type="molecule type" value="Genomic_DNA"/>
</dbReference>
<keyword evidence="10" id="KW-1185">Reference proteome</keyword>
<evidence type="ECO:0000256" key="2">
    <source>
        <dbReference type="ARBA" id="ARBA00022670"/>
    </source>
</evidence>
<evidence type="ECO:0000256" key="3">
    <source>
        <dbReference type="ARBA" id="ARBA00022729"/>
    </source>
</evidence>
<dbReference type="PANTHER" id="PTHR15462:SF8">
    <property type="entry name" value="SERINE PROTEASE"/>
    <property type="match status" value="1"/>
</dbReference>
<dbReference type="AlphaFoldDB" id="A0A2S0MPN0"/>
<dbReference type="EC" id="3.4.21.-" evidence="6"/>
<dbReference type="PROSITE" id="PS00134">
    <property type="entry name" value="TRYPSIN_HIS"/>
    <property type="match status" value="1"/>
</dbReference>
<dbReference type="PRINTS" id="PR00839">
    <property type="entry name" value="V8PROTEASE"/>
</dbReference>
<accession>A0A2S0MPN0</accession>
<organism evidence="9 10">
    <name type="scientific">Pukyongiella litopenaei</name>
    <dbReference type="NCBI Taxonomy" id="2605946"/>
    <lineage>
        <taxon>Bacteria</taxon>
        <taxon>Pseudomonadati</taxon>
        <taxon>Pseudomonadota</taxon>
        <taxon>Alphaproteobacteria</taxon>
        <taxon>Rhodobacterales</taxon>
        <taxon>Paracoccaceae</taxon>
        <taxon>Pukyongiella</taxon>
    </lineage>
</organism>
<evidence type="ECO:0000256" key="5">
    <source>
        <dbReference type="ARBA" id="ARBA00022825"/>
    </source>
</evidence>
<keyword evidence="4 6" id="KW-0378">Hydrolase</keyword>
<dbReference type="KEGG" id="thas:C6Y53_09000"/>
<dbReference type="InterPro" id="IPR050966">
    <property type="entry name" value="Glutamyl_endopeptidase"/>
</dbReference>
<comment type="similarity">
    <text evidence="1 6">Belongs to the peptidase S1B family.</text>
</comment>
<evidence type="ECO:0000259" key="8">
    <source>
        <dbReference type="PROSITE" id="PS50240"/>
    </source>
</evidence>
<sequence length="269" mass="28262">MWRWIAALAILMAAGPLAAADSRLARLDTLESGRGWDAVGRLDIGGSGFCTAALIAPDRVLTAAHCLFDRRTGERIDPAQLEFLAGWRNGRAAAYRQVRRAVVHPDYAFGAADTAARVRYDLALLELQQPIRNTVISPFAIARQPRKGAQVGVVSYAVDRADAPSLQQLCDVKARQQGILVMSCSVDFGSSGAPVFLHGVDGPSIVSVVSAKAEADGGNVALGTALAGLLPVLNAQLGAGEGHALPPPPSVNRVTAGARRETGARFLRP</sequence>
<evidence type="ECO:0000313" key="9">
    <source>
        <dbReference type="EMBL" id="AVO37824.1"/>
    </source>
</evidence>
<dbReference type="InterPro" id="IPR043504">
    <property type="entry name" value="Peptidase_S1_PA_chymotrypsin"/>
</dbReference>